<comment type="function">
    <text evidence="5">This is 1 of the proteins that bind and probably mediate the attachment of the 5S RNA into the large ribosomal subunit, where it forms part of the central protuberance. In the 70S ribosome it contacts protein S13 of the 30S subunit (bridge B1b), connecting the 2 subunits; this bridge is implicated in subunit movement. Contacts the P site tRNA; the 5S rRNA and some of its associated proteins might help stabilize positioning of ribosome-bound tRNAs.</text>
</comment>
<keyword evidence="2 5" id="KW-0689">Ribosomal protein</keyword>
<organism evidence="9 10">
    <name type="scientific">Candidatus Wildermuthbacteria bacterium RIFCSPHIGHO2_12_FULL_40_12</name>
    <dbReference type="NCBI Taxonomy" id="1802457"/>
    <lineage>
        <taxon>Bacteria</taxon>
        <taxon>Candidatus Wildermuthiibacteriota</taxon>
    </lineage>
</organism>
<dbReference type="PANTHER" id="PTHR11994">
    <property type="entry name" value="60S RIBOSOMAL PROTEIN L11-RELATED"/>
    <property type="match status" value="1"/>
</dbReference>
<dbReference type="GO" id="GO:0006412">
    <property type="term" value="P:translation"/>
    <property type="evidence" value="ECO:0007669"/>
    <property type="project" value="UniProtKB-UniRule"/>
</dbReference>
<dbReference type="FunFam" id="3.30.1440.10:FF:000001">
    <property type="entry name" value="50S ribosomal protein L5"/>
    <property type="match status" value="1"/>
</dbReference>
<dbReference type="Proteomes" id="UP000177078">
    <property type="component" value="Unassembled WGS sequence"/>
</dbReference>
<dbReference type="SUPFAM" id="SSF55282">
    <property type="entry name" value="RL5-like"/>
    <property type="match status" value="1"/>
</dbReference>
<dbReference type="STRING" id="1802457.A3F15_01390"/>
<dbReference type="HAMAP" id="MF_01333_B">
    <property type="entry name" value="Ribosomal_uL5_B"/>
    <property type="match status" value="1"/>
</dbReference>
<dbReference type="AlphaFoldDB" id="A0A1G2RBB6"/>
<reference evidence="9 10" key="1">
    <citation type="journal article" date="2016" name="Nat. Commun.">
        <title>Thousands of microbial genomes shed light on interconnected biogeochemical processes in an aquifer system.</title>
        <authorList>
            <person name="Anantharaman K."/>
            <person name="Brown C.T."/>
            <person name="Hug L.A."/>
            <person name="Sharon I."/>
            <person name="Castelle C.J."/>
            <person name="Probst A.J."/>
            <person name="Thomas B.C."/>
            <person name="Singh A."/>
            <person name="Wilkins M.J."/>
            <person name="Karaoz U."/>
            <person name="Brodie E.L."/>
            <person name="Williams K.H."/>
            <person name="Hubbard S.S."/>
            <person name="Banfield J.F."/>
        </authorList>
    </citation>
    <scope>NUCLEOTIDE SEQUENCE [LARGE SCALE GENOMIC DNA]</scope>
</reference>
<gene>
    <name evidence="5" type="primary">rplE</name>
    <name evidence="9" type="ORF">A3F15_01390</name>
</gene>
<sequence length="185" mass="21013">MLTIQEKYKKEAIPKMTEKFHYKSKMAVPKIVKVVVNTGFGRLVSGKSPAEQKPIYEAILNDLGMIVGQHPVLKKTKKSISGFKVREGMILGAAVVLRKSRMYDFLERFVNIALPRMRDFRGIDQKSFDKKGNLTYGIKEHIIFPEIMPEKVKNIFGLEVTVTTNAKTQEEGIELLKLLGFPIKS</sequence>
<keyword evidence="5" id="KW-0820">tRNA-binding</keyword>
<dbReference type="InterPro" id="IPR022803">
    <property type="entry name" value="Ribosomal_uL5_dom_sf"/>
</dbReference>
<evidence type="ECO:0000256" key="3">
    <source>
        <dbReference type="ARBA" id="ARBA00023274"/>
    </source>
</evidence>
<keyword evidence="5" id="KW-0699">rRNA-binding</keyword>
<dbReference type="InterPro" id="IPR020930">
    <property type="entry name" value="Ribosomal_uL5_bac-type"/>
</dbReference>
<dbReference type="GO" id="GO:0003735">
    <property type="term" value="F:structural constituent of ribosome"/>
    <property type="evidence" value="ECO:0007669"/>
    <property type="project" value="InterPro"/>
</dbReference>
<dbReference type="GO" id="GO:0005840">
    <property type="term" value="C:ribosome"/>
    <property type="evidence" value="ECO:0007669"/>
    <property type="project" value="UniProtKB-KW"/>
</dbReference>
<feature type="domain" description="Large ribosomal subunit protein uL5 C-terminal" evidence="8">
    <location>
        <begin position="91"/>
        <end position="182"/>
    </location>
</feature>
<keyword evidence="3 5" id="KW-0687">Ribonucleoprotein</keyword>
<evidence type="ECO:0000256" key="4">
    <source>
        <dbReference type="ARBA" id="ARBA00035245"/>
    </source>
</evidence>
<protein>
    <recommendedName>
        <fullName evidence="4 5">Large ribosomal subunit protein uL5</fullName>
    </recommendedName>
</protein>
<evidence type="ECO:0000313" key="9">
    <source>
        <dbReference type="EMBL" id="OHA70140.1"/>
    </source>
</evidence>
<proteinExistence type="inferred from homology"/>
<keyword evidence="5" id="KW-0694">RNA-binding</keyword>
<dbReference type="Pfam" id="PF00673">
    <property type="entry name" value="Ribosomal_L5_C"/>
    <property type="match status" value="1"/>
</dbReference>
<evidence type="ECO:0000256" key="1">
    <source>
        <dbReference type="ARBA" id="ARBA00008553"/>
    </source>
</evidence>
<dbReference type="InterPro" id="IPR031309">
    <property type="entry name" value="Ribosomal_uL5_C"/>
</dbReference>
<dbReference type="InterPro" id="IPR002132">
    <property type="entry name" value="Ribosomal_uL5"/>
</dbReference>
<dbReference type="Gene3D" id="3.30.1440.10">
    <property type="match status" value="1"/>
</dbReference>
<dbReference type="NCBIfam" id="NF000585">
    <property type="entry name" value="PRK00010.1"/>
    <property type="match status" value="1"/>
</dbReference>
<dbReference type="GO" id="GO:1990904">
    <property type="term" value="C:ribonucleoprotein complex"/>
    <property type="evidence" value="ECO:0007669"/>
    <property type="project" value="UniProtKB-KW"/>
</dbReference>
<evidence type="ECO:0000256" key="2">
    <source>
        <dbReference type="ARBA" id="ARBA00022980"/>
    </source>
</evidence>
<dbReference type="GO" id="GO:0019843">
    <property type="term" value="F:rRNA binding"/>
    <property type="evidence" value="ECO:0007669"/>
    <property type="project" value="UniProtKB-UniRule"/>
</dbReference>
<comment type="caution">
    <text evidence="9">The sequence shown here is derived from an EMBL/GenBank/DDBJ whole genome shotgun (WGS) entry which is preliminary data.</text>
</comment>
<evidence type="ECO:0000256" key="5">
    <source>
        <dbReference type="HAMAP-Rule" id="MF_01333"/>
    </source>
</evidence>
<comment type="similarity">
    <text evidence="1 5 6">Belongs to the universal ribosomal protein uL5 family.</text>
</comment>
<dbReference type="EMBL" id="MHUC01000036">
    <property type="protein sequence ID" value="OHA70140.1"/>
    <property type="molecule type" value="Genomic_DNA"/>
</dbReference>
<name>A0A1G2RBB6_9BACT</name>
<comment type="subunit">
    <text evidence="5">Part of the 50S ribosomal subunit; part of the 5S rRNA/L5/L18/L25 subcomplex. Contacts the 5S rRNA and the P site tRNA. Forms a bridge to the 30S subunit in the 70S ribosome.</text>
</comment>
<feature type="domain" description="Large ribosomal subunit protein uL5 N-terminal" evidence="7">
    <location>
        <begin position="25"/>
        <end position="86"/>
    </location>
</feature>
<dbReference type="Pfam" id="PF00281">
    <property type="entry name" value="Ribosomal_L5"/>
    <property type="match status" value="1"/>
</dbReference>
<evidence type="ECO:0000259" key="7">
    <source>
        <dbReference type="Pfam" id="PF00281"/>
    </source>
</evidence>
<evidence type="ECO:0000256" key="6">
    <source>
        <dbReference type="RuleBase" id="RU003930"/>
    </source>
</evidence>
<accession>A0A1G2RBB6</accession>
<evidence type="ECO:0000313" key="10">
    <source>
        <dbReference type="Proteomes" id="UP000177078"/>
    </source>
</evidence>
<dbReference type="InterPro" id="IPR031310">
    <property type="entry name" value="Ribosomal_uL5_N"/>
</dbReference>
<evidence type="ECO:0000259" key="8">
    <source>
        <dbReference type="Pfam" id="PF00673"/>
    </source>
</evidence>
<dbReference type="GO" id="GO:0000049">
    <property type="term" value="F:tRNA binding"/>
    <property type="evidence" value="ECO:0007669"/>
    <property type="project" value="UniProtKB-UniRule"/>
</dbReference>
<dbReference type="PIRSF" id="PIRSF002161">
    <property type="entry name" value="Ribosomal_L5"/>
    <property type="match status" value="1"/>
</dbReference>